<comment type="subcellular location">
    <subcellularLocation>
        <location evidence="1">Cytoplasm</location>
        <location evidence="1">Cytoskeleton</location>
    </subcellularLocation>
</comment>
<dbReference type="InterPro" id="IPR028458">
    <property type="entry name" value="Twinfilin"/>
</dbReference>
<dbReference type="GO" id="GO:0051015">
    <property type="term" value="F:actin filament binding"/>
    <property type="evidence" value="ECO:0007669"/>
    <property type="project" value="TreeGrafter"/>
</dbReference>
<evidence type="ECO:0000256" key="6">
    <source>
        <dbReference type="ARBA" id="ARBA00023212"/>
    </source>
</evidence>
<dbReference type="GO" id="GO:0005884">
    <property type="term" value="C:actin filament"/>
    <property type="evidence" value="ECO:0007669"/>
    <property type="project" value="TreeGrafter"/>
</dbReference>
<dbReference type="GO" id="GO:0051016">
    <property type="term" value="P:barbed-end actin filament capping"/>
    <property type="evidence" value="ECO:0007669"/>
    <property type="project" value="TreeGrafter"/>
</dbReference>
<evidence type="ECO:0000256" key="5">
    <source>
        <dbReference type="ARBA" id="ARBA00023203"/>
    </source>
</evidence>
<dbReference type="InterPro" id="IPR029006">
    <property type="entry name" value="ADF-H/Gelsolin-like_dom_sf"/>
</dbReference>
<evidence type="ECO:0000256" key="3">
    <source>
        <dbReference type="ARBA" id="ARBA00022490"/>
    </source>
</evidence>
<accession>A0A642UMI0</accession>
<protein>
    <recommendedName>
        <fullName evidence="8">ADF-H domain-containing protein</fullName>
    </recommendedName>
</protein>
<dbReference type="InterPro" id="IPR002108">
    <property type="entry name" value="ADF-H"/>
</dbReference>
<dbReference type="SUPFAM" id="SSF55753">
    <property type="entry name" value="Actin depolymerizing proteins"/>
    <property type="match status" value="2"/>
</dbReference>
<organism evidence="9 10">
    <name type="scientific">Diutina rugosa</name>
    <name type="common">Yeast</name>
    <name type="synonym">Candida rugosa</name>
    <dbReference type="NCBI Taxonomy" id="5481"/>
    <lineage>
        <taxon>Eukaryota</taxon>
        <taxon>Fungi</taxon>
        <taxon>Dikarya</taxon>
        <taxon>Ascomycota</taxon>
        <taxon>Saccharomycotina</taxon>
        <taxon>Pichiomycetes</taxon>
        <taxon>Debaryomycetaceae</taxon>
        <taxon>Diutina</taxon>
    </lineage>
</organism>
<dbReference type="PANTHER" id="PTHR13759:SF1">
    <property type="entry name" value="TWINFILIN"/>
    <property type="match status" value="1"/>
</dbReference>
<dbReference type="AlphaFoldDB" id="A0A642UMI0"/>
<dbReference type="Gene3D" id="3.40.20.10">
    <property type="entry name" value="Severin"/>
    <property type="match status" value="2"/>
</dbReference>
<keyword evidence="3" id="KW-0963">Cytoplasm</keyword>
<dbReference type="GO" id="GO:0003785">
    <property type="term" value="F:actin monomer binding"/>
    <property type="evidence" value="ECO:0007669"/>
    <property type="project" value="TreeGrafter"/>
</dbReference>
<dbReference type="EMBL" id="SWFT01000100">
    <property type="protein sequence ID" value="KAA8901742.1"/>
    <property type="molecule type" value="Genomic_DNA"/>
</dbReference>
<name>A0A642UMI0_DIURU</name>
<evidence type="ECO:0000256" key="2">
    <source>
        <dbReference type="ARBA" id="ARBA00009557"/>
    </source>
</evidence>
<dbReference type="GO" id="GO:0030042">
    <property type="term" value="P:actin filament depolymerization"/>
    <property type="evidence" value="ECO:0007669"/>
    <property type="project" value="TreeGrafter"/>
</dbReference>
<dbReference type="Pfam" id="PF00241">
    <property type="entry name" value="Cofilin_ADF"/>
    <property type="match status" value="2"/>
</dbReference>
<comment type="similarity">
    <text evidence="2">Belongs to the actin-binding proteins ADF family. Twinfilin subfamily.</text>
</comment>
<dbReference type="SMART" id="SM00102">
    <property type="entry name" value="ADF"/>
    <property type="match status" value="2"/>
</dbReference>
<dbReference type="GO" id="GO:0005737">
    <property type="term" value="C:cytoplasm"/>
    <property type="evidence" value="ECO:0007669"/>
    <property type="project" value="TreeGrafter"/>
</dbReference>
<comment type="caution">
    <text evidence="9">The sequence shown here is derived from an EMBL/GenBank/DDBJ whole genome shotgun (WGS) entry which is preliminary data.</text>
</comment>
<feature type="domain" description="ADF-H" evidence="8">
    <location>
        <begin position="1"/>
        <end position="138"/>
    </location>
</feature>
<gene>
    <name evidence="9" type="ORF">DIURU_003107</name>
</gene>
<dbReference type="GeneID" id="54781758"/>
<evidence type="ECO:0000313" key="10">
    <source>
        <dbReference type="Proteomes" id="UP000449547"/>
    </source>
</evidence>
<evidence type="ECO:0000256" key="4">
    <source>
        <dbReference type="ARBA" id="ARBA00022737"/>
    </source>
</evidence>
<sequence>MSTQSGIAVAPELVEAFHSLDQPLVVVVNDDSTQLVPDTDFSGAAGASLSAHFDTVHQYAKSTYPSPRYIIIPSEDSGNYIFISFIPDDAHIRQKMLYASTKNTLLSSLGSGKFPKNKTFAWTDLEELTHQYYQRSIGDNDTAGVMTEDERVVSTINRMENLGVGNRQLASMGTQDNLLYPFESSLESAFADFSKQGQVVVFRIDLDREQLALQGSKSAVTPESLVSVLEAHTSDDVQPQYAIYQYTDGNTAFIYSCPSGSKVKQRMLYASFKSGLINHLKQSGIDITKNIEVGDLDELETTQFNPVSDTVKDENKVGLKFNKPRGPRRR</sequence>
<proteinExistence type="inferred from homology"/>
<dbReference type="PROSITE" id="PS51263">
    <property type="entry name" value="ADF_H"/>
    <property type="match status" value="2"/>
</dbReference>
<dbReference type="Proteomes" id="UP000449547">
    <property type="component" value="Unassembled WGS sequence"/>
</dbReference>
<comment type="subunit">
    <text evidence="7">Interacts with G-actin; ADP-actin form.</text>
</comment>
<dbReference type="PANTHER" id="PTHR13759">
    <property type="entry name" value="TWINFILIN"/>
    <property type="match status" value="1"/>
</dbReference>
<reference evidence="9 10" key="1">
    <citation type="submission" date="2019-07" db="EMBL/GenBank/DDBJ databases">
        <title>Genome assembly of two rare yeast pathogens: Diutina rugosa and Trichomonascus ciferrii.</title>
        <authorList>
            <person name="Mixao V."/>
            <person name="Saus E."/>
            <person name="Hansen A."/>
            <person name="Lass-Flor C."/>
            <person name="Gabaldon T."/>
        </authorList>
    </citation>
    <scope>NUCLEOTIDE SEQUENCE [LARGE SCALE GENOMIC DNA]</scope>
    <source>
        <strain evidence="9 10">CBS 613</strain>
    </source>
</reference>
<evidence type="ECO:0000313" key="9">
    <source>
        <dbReference type="EMBL" id="KAA8901742.1"/>
    </source>
</evidence>
<feature type="domain" description="ADF-H" evidence="8">
    <location>
        <begin position="169"/>
        <end position="309"/>
    </location>
</feature>
<dbReference type="VEuPathDB" id="FungiDB:DIURU_003107"/>
<evidence type="ECO:0000259" key="8">
    <source>
        <dbReference type="PROSITE" id="PS51263"/>
    </source>
</evidence>
<evidence type="ECO:0000256" key="7">
    <source>
        <dbReference type="ARBA" id="ARBA00038532"/>
    </source>
</evidence>
<dbReference type="CDD" id="cd11284">
    <property type="entry name" value="ADF_Twf-C_like"/>
    <property type="match status" value="1"/>
</dbReference>
<dbReference type="OMA" id="YLFKHTH"/>
<dbReference type="RefSeq" id="XP_034012098.1">
    <property type="nucleotide sequence ID" value="XM_034155833.1"/>
</dbReference>
<keyword evidence="4" id="KW-0677">Repeat</keyword>
<dbReference type="OrthoDB" id="10006997at2759"/>
<evidence type="ECO:0000256" key="1">
    <source>
        <dbReference type="ARBA" id="ARBA00004245"/>
    </source>
</evidence>
<keyword evidence="6" id="KW-0206">Cytoskeleton</keyword>
<keyword evidence="5" id="KW-0009">Actin-binding</keyword>
<dbReference type="CDD" id="cd11285">
    <property type="entry name" value="ADF_Twf-N_like"/>
    <property type="match status" value="1"/>
</dbReference>
<keyword evidence="10" id="KW-1185">Reference proteome</keyword>